<dbReference type="SMART" id="SM00382">
    <property type="entry name" value="AAA"/>
    <property type="match status" value="1"/>
</dbReference>
<proteinExistence type="inferred from homology"/>
<keyword evidence="8" id="KW-0378">Hydrolase</keyword>
<dbReference type="GO" id="GO:0016887">
    <property type="term" value="F:ATP hydrolysis activity"/>
    <property type="evidence" value="ECO:0007669"/>
    <property type="project" value="InterPro"/>
</dbReference>
<dbReference type="InterPro" id="IPR003593">
    <property type="entry name" value="AAA+_ATPase"/>
</dbReference>
<evidence type="ECO:0000256" key="6">
    <source>
        <dbReference type="ARBA" id="ARBA00037066"/>
    </source>
</evidence>
<dbReference type="KEGG" id="hdi:HDIA_1041"/>
<dbReference type="PANTHER" id="PTHR42794:SF1">
    <property type="entry name" value="HEMIN IMPORT ATP-BINDING PROTEIN HMUV"/>
    <property type="match status" value="1"/>
</dbReference>
<evidence type="ECO:0000313" key="8">
    <source>
        <dbReference type="EMBL" id="SON54582.1"/>
    </source>
</evidence>
<comment type="similarity">
    <text evidence="1">Belongs to the ABC transporter superfamily.</text>
</comment>
<dbReference type="InterPro" id="IPR027417">
    <property type="entry name" value="P-loop_NTPase"/>
</dbReference>
<dbReference type="EC" id="3.6.3.-" evidence="8"/>
<accession>A0A2C9D2P6</accession>
<dbReference type="Proteomes" id="UP000223606">
    <property type="component" value="Chromosome 1"/>
</dbReference>
<dbReference type="EMBL" id="LT960614">
    <property type="protein sequence ID" value="SON54582.1"/>
    <property type="molecule type" value="Genomic_DNA"/>
</dbReference>
<protein>
    <submittedName>
        <fullName evidence="8">Hemin import ATP-binding protein HmuV</fullName>
        <ecNumber evidence="8">3.6.3.-</ecNumber>
    </submittedName>
</protein>
<dbReference type="AlphaFoldDB" id="A0A2C9D2P6"/>
<name>A0A2C9D2P6_9HYPH</name>
<evidence type="ECO:0000256" key="4">
    <source>
        <dbReference type="ARBA" id="ARBA00022840"/>
    </source>
</evidence>
<dbReference type="GO" id="GO:0005524">
    <property type="term" value="F:ATP binding"/>
    <property type="evidence" value="ECO:0007669"/>
    <property type="project" value="UniProtKB-KW"/>
</dbReference>
<dbReference type="InterPro" id="IPR003439">
    <property type="entry name" value="ABC_transporter-like_ATP-bd"/>
</dbReference>
<evidence type="ECO:0000313" key="9">
    <source>
        <dbReference type="Proteomes" id="UP000223606"/>
    </source>
</evidence>
<dbReference type="RefSeq" id="WP_099555024.1">
    <property type="nucleotide sequence ID" value="NZ_LT960614.1"/>
</dbReference>
<keyword evidence="3" id="KW-0547">Nucleotide-binding</keyword>
<reference evidence="9" key="1">
    <citation type="submission" date="2017-09" db="EMBL/GenBank/DDBJ databases">
        <title>Genome sequence of Nannocystis excedens DSM 71.</title>
        <authorList>
            <person name="Blom J."/>
        </authorList>
    </citation>
    <scope>NUCLEOTIDE SEQUENCE [LARGE SCALE GENOMIC DNA]</scope>
    <source>
        <strain evidence="9">type strain: E19</strain>
    </source>
</reference>
<feature type="domain" description="ABC transporter" evidence="7">
    <location>
        <begin position="2"/>
        <end position="241"/>
    </location>
</feature>
<keyword evidence="9" id="KW-1185">Reference proteome</keyword>
<evidence type="ECO:0000256" key="2">
    <source>
        <dbReference type="ARBA" id="ARBA00022448"/>
    </source>
</evidence>
<evidence type="ECO:0000259" key="7">
    <source>
        <dbReference type="PROSITE" id="PS50893"/>
    </source>
</evidence>
<keyword evidence="5" id="KW-1278">Translocase</keyword>
<dbReference type="PANTHER" id="PTHR42794">
    <property type="entry name" value="HEMIN IMPORT ATP-BINDING PROTEIN HMUV"/>
    <property type="match status" value="1"/>
</dbReference>
<comment type="function">
    <text evidence="6">Part of the ABC transporter complex HmuTUV involved in hemin import. Responsible for energy coupling to the transport system.</text>
</comment>
<dbReference type="InterPro" id="IPR017871">
    <property type="entry name" value="ABC_transporter-like_CS"/>
</dbReference>
<dbReference type="PROSITE" id="PS00211">
    <property type="entry name" value="ABC_TRANSPORTER_1"/>
    <property type="match status" value="1"/>
</dbReference>
<dbReference type="NCBIfam" id="NF010068">
    <property type="entry name" value="PRK13548.1"/>
    <property type="match status" value="1"/>
</dbReference>
<dbReference type="Pfam" id="PF00005">
    <property type="entry name" value="ABC_tran"/>
    <property type="match status" value="1"/>
</dbReference>
<organism evidence="8 9">
    <name type="scientific">Hartmannibacter diazotrophicus</name>
    <dbReference type="NCBI Taxonomy" id="1482074"/>
    <lineage>
        <taxon>Bacteria</taxon>
        <taxon>Pseudomonadati</taxon>
        <taxon>Pseudomonadota</taxon>
        <taxon>Alphaproteobacteria</taxon>
        <taxon>Hyphomicrobiales</taxon>
        <taxon>Pleomorphomonadaceae</taxon>
        <taxon>Hartmannibacter</taxon>
    </lineage>
</organism>
<gene>
    <name evidence="8" type="primary">hmuV</name>
    <name evidence="8" type="ORF">HDIA_1041</name>
</gene>
<dbReference type="CDD" id="cd03214">
    <property type="entry name" value="ABC_Iron-Siderophores_B12_Hemin"/>
    <property type="match status" value="1"/>
</dbReference>
<evidence type="ECO:0000256" key="5">
    <source>
        <dbReference type="ARBA" id="ARBA00022967"/>
    </source>
</evidence>
<dbReference type="PROSITE" id="PS50893">
    <property type="entry name" value="ABC_TRANSPORTER_2"/>
    <property type="match status" value="1"/>
</dbReference>
<dbReference type="OrthoDB" id="9810077at2"/>
<sequence length="266" mass="28563">MIEARNLTFAVAGRRLVEDVNLAATPGRLTIIIGPNGAGKSTLLKLLSGELRPSEGSVTYEGTDIGRLSAAQLARRRAVLPQSVTLAFPFTVEEIVLLGAEAGGARGRAAVALCEAMLADVGLGGWGVRLYERLSGGEQQRVQFARVLAQIPEPYRNGKTQFLFLDEPTSSLDIRHQIDLLERARRHARLGGGVIAIVHDLNLAAEFADRIAVLSQGRLIAHGPPQETLCEEVVARVFDVSGIVGRTPPEETPFVLTQARHPPSAD</sequence>
<evidence type="ECO:0000256" key="3">
    <source>
        <dbReference type="ARBA" id="ARBA00022741"/>
    </source>
</evidence>
<keyword evidence="2" id="KW-0813">Transport</keyword>
<dbReference type="SUPFAM" id="SSF52540">
    <property type="entry name" value="P-loop containing nucleoside triphosphate hydrolases"/>
    <property type="match status" value="1"/>
</dbReference>
<dbReference type="Gene3D" id="3.40.50.300">
    <property type="entry name" value="P-loop containing nucleotide triphosphate hydrolases"/>
    <property type="match status" value="1"/>
</dbReference>
<evidence type="ECO:0000256" key="1">
    <source>
        <dbReference type="ARBA" id="ARBA00005417"/>
    </source>
</evidence>
<keyword evidence="4 8" id="KW-0067">ATP-binding</keyword>